<dbReference type="SMART" id="SM00448">
    <property type="entry name" value="REC"/>
    <property type="match status" value="1"/>
</dbReference>
<evidence type="ECO:0000256" key="1">
    <source>
        <dbReference type="ARBA" id="ARBA00022553"/>
    </source>
</evidence>
<feature type="modified residue" description="4-aspartylphosphate" evidence="6">
    <location>
        <position position="52"/>
    </location>
</feature>
<dbReference type="Gene3D" id="3.40.50.2300">
    <property type="match status" value="1"/>
</dbReference>
<dbReference type="GO" id="GO:0006355">
    <property type="term" value="P:regulation of DNA-templated transcription"/>
    <property type="evidence" value="ECO:0007669"/>
    <property type="project" value="TreeGrafter"/>
</dbReference>
<protein>
    <submittedName>
        <fullName evidence="8">Response regulator</fullName>
    </submittedName>
</protein>
<dbReference type="Proteomes" id="UP000429229">
    <property type="component" value="Unassembled WGS sequence"/>
</dbReference>
<dbReference type="Pfam" id="PF00072">
    <property type="entry name" value="Response_reg"/>
    <property type="match status" value="1"/>
</dbReference>
<evidence type="ECO:0000259" key="7">
    <source>
        <dbReference type="PROSITE" id="PS50110"/>
    </source>
</evidence>
<comment type="caution">
    <text evidence="8">The sequence shown here is derived from an EMBL/GenBank/DDBJ whole genome shotgun (WGS) entry which is preliminary data.</text>
</comment>
<feature type="domain" description="Response regulatory" evidence="7">
    <location>
        <begin position="3"/>
        <end position="119"/>
    </location>
</feature>
<evidence type="ECO:0000256" key="5">
    <source>
        <dbReference type="ARBA" id="ARBA00023163"/>
    </source>
</evidence>
<dbReference type="GO" id="GO:0000156">
    <property type="term" value="F:phosphorelay response regulator activity"/>
    <property type="evidence" value="ECO:0007669"/>
    <property type="project" value="TreeGrafter"/>
</dbReference>
<dbReference type="EMBL" id="WTYR01000001">
    <property type="protein sequence ID" value="MXP10400.1"/>
    <property type="molecule type" value="Genomic_DNA"/>
</dbReference>
<keyword evidence="1 6" id="KW-0597">Phosphoprotein</keyword>
<dbReference type="OrthoDB" id="9786548at2"/>
<keyword evidence="2" id="KW-0902">Two-component regulatory system</keyword>
<dbReference type="GO" id="GO:0032993">
    <property type="term" value="C:protein-DNA complex"/>
    <property type="evidence" value="ECO:0007669"/>
    <property type="project" value="TreeGrafter"/>
</dbReference>
<dbReference type="GO" id="GO:0005829">
    <property type="term" value="C:cytosol"/>
    <property type="evidence" value="ECO:0007669"/>
    <property type="project" value="TreeGrafter"/>
</dbReference>
<dbReference type="PANTHER" id="PTHR48111">
    <property type="entry name" value="REGULATOR OF RPOS"/>
    <property type="match status" value="1"/>
</dbReference>
<evidence type="ECO:0000256" key="3">
    <source>
        <dbReference type="ARBA" id="ARBA00023015"/>
    </source>
</evidence>
<name>A0A6I4U2Z8_9SPHN</name>
<evidence type="ECO:0000256" key="2">
    <source>
        <dbReference type="ARBA" id="ARBA00023012"/>
    </source>
</evidence>
<evidence type="ECO:0000256" key="4">
    <source>
        <dbReference type="ARBA" id="ARBA00023125"/>
    </source>
</evidence>
<organism evidence="8 9">
    <name type="scientific">Alteriqipengyuania halimionae</name>
    <dbReference type="NCBI Taxonomy" id="1926630"/>
    <lineage>
        <taxon>Bacteria</taxon>
        <taxon>Pseudomonadati</taxon>
        <taxon>Pseudomonadota</taxon>
        <taxon>Alphaproteobacteria</taxon>
        <taxon>Sphingomonadales</taxon>
        <taxon>Erythrobacteraceae</taxon>
        <taxon>Alteriqipengyuania</taxon>
    </lineage>
</organism>
<proteinExistence type="predicted"/>
<dbReference type="InterPro" id="IPR039420">
    <property type="entry name" value="WalR-like"/>
</dbReference>
<evidence type="ECO:0000256" key="6">
    <source>
        <dbReference type="PROSITE-ProRule" id="PRU00169"/>
    </source>
</evidence>
<dbReference type="RefSeq" id="WP_160617010.1">
    <property type="nucleotide sequence ID" value="NZ_WTYR01000001.1"/>
</dbReference>
<dbReference type="GO" id="GO:0000976">
    <property type="term" value="F:transcription cis-regulatory region binding"/>
    <property type="evidence" value="ECO:0007669"/>
    <property type="project" value="TreeGrafter"/>
</dbReference>
<accession>A0A6I4U2Z8</accession>
<sequence length="134" mass="15076">MARIILAEDDDIVGELVVNHLMDAGHAVGWLQNGDEALSVIRRKIPDLVILDHHMPERSGRDVLREMRKEEDLVLVPVLMLTAMSGKTDEDIAFYEGADDFMTKPFSPRDLEARVEALLKKSRRVLSQALAGRD</sequence>
<keyword evidence="5" id="KW-0804">Transcription</keyword>
<gene>
    <name evidence="8" type="ORF">GRI68_09450</name>
</gene>
<evidence type="ECO:0000313" key="9">
    <source>
        <dbReference type="Proteomes" id="UP000429229"/>
    </source>
</evidence>
<dbReference type="AlphaFoldDB" id="A0A6I4U2Z8"/>
<dbReference type="InterPro" id="IPR001789">
    <property type="entry name" value="Sig_transdc_resp-reg_receiver"/>
</dbReference>
<evidence type="ECO:0000313" key="8">
    <source>
        <dbReference type="EMBL" id="MXP10400.1"/>
    </source>
</evidence>
<dbReference type="SUPFAM" id="SSF52172">
    <property type="entry name" value="CheY-like"/>
    <property type="match status" value="1"/>
</dbReference>
<dbReference type="PANTHER" id="PTHR48111:SF1">
    <property type="entry name" value="TWO-COMPONENT RESPONSE REGULATOR ORR33"/>
    <property type="match status" value="1"/>
</dbReference>
<dbReference type="PROSITE" id="PS50110">
    <property type="entry name" value="RESPONSE_REGULATORY"/>
    <property type="match status" value="1"/>
</dbReference>
<reference evidence="8 9" key="1">
    <citation type="submission" date="2019-12" db="EMBL/GenBank/DDBJ databases">
        <title>Genomic-based taxomic classification of the family Erythrobacteraceae.</title>
        <authorList>
            <person name="Xu L."/>
        </authorList>
    </citation>
    <scope>NUCLEOTIDE SEQUENCE [LARGE SCALE GENOMIC DNA]</scope>
    <source>
        <strain evidence="8 9">LMG 29519</strain>
    </source>
</reference>
<dbReference type="InterPro" id="IPR011006">
    <property type="entry name" value="CheY-like_superfamily"/>
</dbReference>
<keyword evidence="9" id="KW-1185">Reference proteome</keyword>
<keyword evidence="3" id="KW-0805">Transcription regulation</keyword>
<keyword evidence="4" id="KW-0238">DNA-binding</keyword>